<dbReference type="AlphaFoldDB" id="A0A8G2BHY5"/>
<dbReference type="InterPro" id="IPR023347">
    <property type="entry name" value="Lysozyme_dom_sf"/>
</dbReference>
<keyword evidence="2" id="KW-0081">Bacteriolytic enzyme</keyword>
<evidence type="ECO:0000256" key="2">
    <source>
        <dbReference type="ARBA" id="ARBA00022638"/>
    </source>
</evidence>
<evidence type="ECO:0000313" key="3">
    <source>
        <dbReference type="EMBL" id="SDF77968.1"/>
    </source>
</evidence>
<dbReference type="Gene3D" id="1.10.530.40">
    <property type="match status" value="1"/>
</dbReference>
<dbReference type="OrthoDB" id="1523598at2"/>
<dbReference type="EMBL" id="FNBW01000006">
    <property type="protein sequence ID" value="SDF77968.1"/>
    <property type="molecule type" value="Genomic_DNA"/>
</dbReference>
<organism evidence="3 4">
    <name type="scientific">Thalassobaculum litoreum DSM 18839</name>
    <dbReference type="NCBI Taxonomy" id="1123362"/>
    <lineage>
        <taxon>Bacteria</taxon>
        <taxon>Pseudomonadati</taxon>
        <taxon>Pseudomonadota</taxon>
        <taxon>Alphaproteobacteria</taxon>
        <taxon>Rhodospirillales</taxon>
        <taxon>Thalassobaculaceae</taxon>
        <taxon>Thalassobaculum</taxon>
    </lineage>
</organism>
<accession>A0A8G2BHY5</accession>
<gene>
    <name evidence="3" type="ORF">SAMN05660686_02338</name>
</gene>
<dbReference type="RefSeq" id="WP_093150411.1">
    <property type="nucleotide sequence ID" value="NZ_FNBW01000006.1"/>
</dbReference>
<reference evidence="3 4" key="1">
    <citation type="submission" date="2016-10" db="EMBL/GenBank/DDBJ databases">
        <authorList>
            <person name="Varghese N."/>
            <person name="Submissions S."/>
        </authorList>
    </citation>
    <scope>NUCLEOTIDE SEQUENCE [LARGE SCALE GENOMIC DNA]</scope>
    <source>
        <strain evidence="3 4">DSM 18839</strain>
    </source>
</reference>
<keyword evidence="4" id="KW-1185">Reference proteome</keyword>
<evidence type="ECO:0000313" key="4">
    <source>
        <dbReference type="Proteomes" id="UP000198615"/>
    </source>
</evidence>
<evidence type="ECO:0000256" key="1">
    <source>
        <dbReference type="ARBA" id="ARBA00022529"/>
    </source>
</evidence>
<sequence length="194" mass="21116">MLITADDYLPIARRFEGDIPWLYLDTVDKVTIGIGHMLPNAAAVGAIPLGRNGQAASDADKQTAYAAVAAATDRALRGAKAFQDLSDLRITPEQSADLFRSKFAEIFAETQRRFKTVGGGFAAWPARVQLATLDMAYNLGPQGLYSGFPTFRTKGLAVRDYQVCAEECRRIGPSPARNAWTRDQFEAAAQEARG</sequence>
<comment type="caution">
    <text evidence="3">The sequence shown here is derived from an EMBL/GenBank/DDBJ whole genome shotgun (WGS) entry which is preliminary data.</text>
</comment>
<dbReference type="GO" id="GO:0042742">
    <property type="term" value="P:defense response to bacterium"/>
    <property type="evidence" value="ECO:0007669"/>
    <property type="project" value="UniProtKB-KW"/>
</dbReference>
<dbReference type="GO" id="GO:0031640">
    <property type="term" value="P:killing of cells of another organism"/>
    <property type="evidence" value="ECO:0007669"/>
    <property type="project" value="UniProtKB-KW"/>
</dbReference>
<dbReference type="InterPro" id="IPR023346">
    <property type="entry name" value="Lysozyme-like_dom_sf"/>
</dbReference>
<dbReference type="Proteomes" id="UP000198615">
    <property type="component" value="Unassembled WGS sequence"/>
</dbReference>
<protein>
    <recommendedName>
        <fullName evidence="5">Lysozyme</fullName>
    </recommendedName>
</protein>
<dbReference type="GO" id="GO:0003796">
    <property type="term" value="F:lysozyme activity"/>
    <property type="evidence" value="ECO:0007669"/>
    <property type="project" value="InterPro"/>
</dbReference>
<name>A0A8G2BHY5_9PROT</name>
<dbReference type="SUPFAM" id="SSF53955">
    <property type="entry name" value="Lysozyme-like"/>
    <property type="match status" value="1"/>
</dbReference>
<proteinExistence type="predicted"/>
<keyword evidence="1" id="KW-0929">Antimicrobial</keyword>
<evidence type="ECO:0008006" key="5">
    <source>
        <dbReference type="Google" id="ProtNLM"/>
    </source>
</evidence>